<dbReference type="InterPro" id="IPR008972">
    <property type="entry name" value="Cupredoxin"/>
</dbReference>
<dbReference type="InterPro" id="IPR045187">
    <property type="entry name" value="CcO_II"/>
</dbReference>
<dbReference type="PROSITE" id="PS50999">
    <property type="entry name" value="COX2_TM"/>
    <property type="match status" value="1"/>
</dbReference>
<keyword evidence="9 15" id="KW-0249">Electron transport</keyword>
<accession>A0A926NXU4</accession>
<evidence type="ECO:0000313" key="21">
    <source>
        <dbReference type="Proteomes" id="UP000598467"/>
    </source>
</evidence>
<evidence type="ECO:0000256" key="4">
    <source>
        <dbReference type="ARBA" id="ARBA00022448"/>
    </source>
</evidence>
<keyword evidence="12 17" id="KW-0472">Membrane</keyword>
<dbReference type="Pfam" id="PF02790">
    <property type="entry name" value="COX2_TM"/>
    <property type="match status" value="1"/>
</dbReference>
<evidence type="ECO:0000256" key="15">
    <source>
        <dbReference type="RuleBase" id="RU000456"/>
    </source>
</evidence>
<feature type="domain" description="Cytochrome oxidase subunit II copper A binding" evidence="18">
    <location>
        <begin position="118"/>
        <end position="263"/>
    </location>
</feature>
<keyword evidence="4 15" id="KW-0813">Transport</keyword>
<evidence type="ECO:0000256" key="17">
    <source>
        <dbReference type="SAM" id="Phobius"/>
    </source>
</evidence>
<evidence type="ECO:0000256" key="1">
    <source>
        <dbReference type="ARBA" id="ARBA00001971"/>
    </source>
</evidence>
<dbReference type="Gene3D" id="2.60.40.420">
    <property type="entry name" value="Cupredoxins - blue copper proteins"/>
    <property type="match status" value="1"/>
</dbReference>
<dbReference type="RefSeq" id="WP_190290890.1">
    <property type="nucleotide sequence ID" value="NZ_JABFCZ010000007.1"/>
</dbReference>
<evidence type="ECO:0000256" key="16">
    <source>
        <dbReference type="RuleBase" id="RU004024"/>
    </source>
</evidence>
<dbReference type="NCBIfam" id="TIGR02866">
    <property type="entry name" value="CoxB"/>
    <property type="match status" value="1"/>
</dbReference>
<evidence type="ECO:0000256" key="14">
    <source>
        <dbReference type="ARBA" id="ARBA00047816"/>
    </source>
</evidence>
<feature type="transmembrane region" description="Helical" evidence="17">
    <location>
        <begin position="43"/>
        <end position="68"/>
    </location>
</feature>
<evidence type="ECO:0000256" key="6">
    <source>
        <dbReference type="ARBA" id="ARBA00022692"/>
    </source>
</evidence>
<dbReference type="FunFam" id="2.60.40.420:FF:000001">
    <property type="entry name" value="Cytochrome c oxidase subunit 2"/>
    <property type="match status" value="1"/>
</dbReference>
<evidence type="ECO:0000313" key="20">
    <source>
        <dbReference type="EMBL" id="MBD1546075.1"/>
    </source>
</evidence>
<dbReference type="Proteomes" id="UP000598467">
    <property type="component" value="Unassembled WGS sequence"/>
</dbReference>
<dbReference type="AlphaFoldDB" id="A0A926NXU4"/>
<dbReference type="GO" id="GO:0004129">
    <property type="term" value="F:cytochrome-c oxidase activity"/>
    <property type="evidence" value="ECO:0007669"/>
    <property type="project" value="UniProtKB-EC"/>
</dbReference>
<organism evidence="20 21">
    <name type="scientific">Roseibium aggregatum</name>
    <dbReference type="NCBI Taxonomy" id="187304"/>
    <lineage>
        <taxon>Bacteria</taxon>
        <taxon>Pseudomonadati</taxon>
        <taxon>Pseudomonadota</taxon>
        <taxon>Alphaproteobacteria</taxon>
        <taxon>Hyphomicrobiales</taxon>
        <taxon>Stappiaceae</taxon>
        <taxon>Roseibium</taxon>
    </lineage>
</organism>
<dbReference type="PROSITE" id="PS00078">
    <property type="entry name" value="COX2"/>
    <property type="match status" value="1"/>
</dbReference>
<dbReference type="InterPro" id="IPR036257">
    <property type="entry name" value="Cyt_c_oxidase_su2_TM_sf"/>
</dbReference>
<dbReference type="InterPro" id="IPR014222">
    <property type="entry name" value="Cyt_c_oxidase_su2"/>
</dbReference>
<dbReference type="InterPro" id="IPR002429">
    <property type="entry name" value="CcO_II-like_C"/>
</dbReference>
<evidence type="ECO:0000256" key="2">
    <source>
        <dbReference type="ARBA" id="ARBA00004141"/>
    </source>
</evidence>
<dbReference type="GO" id="GO:0005886">
    <property type="term" value="C:plasma membrane"/>
    <property type="evidence" value="ECO:0007669"/>
    <property type="project" value="UniProtKB-SubCell"/>
</dbReference>
<dbReference type="EMBL" id="JABFCZ010000007">
    <property type="protein sequence ID" value="MBD1546075.1"/>
    <property type="molecule type" value="Genomic_DNA"/>
</dbReference>
<dbReference type="CDD" id="cd13912">
    <property type="entry name" value="CcO_II_C"/>
    <property type="match status" value="1"/>
</dbReference>
<gene>
    <name evidence="20" type="primary">coxB</name>
    <name evidence="20" type="ORF">HK439_07370</name>
</gene>
<dbReference type="InterPro" id="IPR001505">
    <property type="entry name" value="Copper_CuA"/>
</dbReference>
<evidence type="ECO:0000256" key="9">
    <source>
        <dbReference type="ARBA" id="ARBA00022982"/>
    </source>
</evidence>
<dbReference type="SUPFAM" id="SSF81464">
    <property type="entry name" value="Cytochrome c oxidase subunit II-like, transmembrane region"/>
    <property type="match status" value="1"/>
</dbReference>
<dbReference type="Pfam" id="PF00116">
    <property type="entry name" value="COX2"/>
    <property type="match status" value="1"/>
</dbReference>
<evidence type="ECO:0000256" key="7">
    <source>
        <dbReference type="ARBA" id="ARBA00022723"/>
    </source>
</evidence>
<dbReference type="SUPFAM" id="SSF49503">
    <property type="entry name" value="Cupredoxins"/>
    <property type="match status" value="1"/>
</dbReference>
<comment type="cofactor">
    <cofactor evidence="16">
        <name>Cu cation</name>
        <dbReference type="ChEBI" id="CHEBI:23378"/>
    </cofactor>
    <text evidence="16">Binds a copper A center.</text>
</comment>
<dbReference type="GO" id="GO:0016491">
    <property type="term" value="F:oxidoreductase activity"/>
    <property type="evidence" value="ECO:0007669"/>
    <property type="project" value="InterPro"/>
</dbReference>
<dbReference type="GO" id="GO:0042773">
    <property type="term" value="P:ATP synthesis coupled electron transport"/>
    <property type="evidence" value="ECO:0007669"/>
    <property type="project" value="TreeGrafter"/>
</dbReference>
<evidence type="ECO:0000259" key="19">
    <source>
        <dbReference type="PROSITE" id="PS50999"/>
    </source>
</evidence>
<keyword evidence="8" id="KW-1278">Translocase</keyword>
<comment type="catalytic activity">
    <reaction evidence="14 16">
        <text>4 Fe(II)-[cytochrome c] + O2 + 8 H(+)(in) = 4 Fe(III)-[cytochrome c] + 2 H2O + 4 H(+)(out)</text>
        <dbReference type="Rhea" id="RHEA:11436"/>
        <dbReference type="Rhea" id="RHEA-COMP:10350"/>
        <dbReference type="Rhea" id="RHEA-COMP:14399"/>
        <dbReference type="ChEBI" id="CHEBI:15377"/>
        <dbReference type="ChEBI" id="CHEBI:15378"/>
        <dbReference type="ChEBI" id="CHEBI:15379"/>
        <dbReference type="ChEBI" id="CHEBI:29033"/>
        <dbReference type="ChEBI" id="CHEBI:29034"/>
        <dbReference type="EC" id="7.1.1.9"/>
    </reaction>
</comment>
<evidence type="ECO:0000256" key="3">
    <source>
        <dbReference type="ARBA" id="ARBA00007866"/>
    </source>
</evidence>
<evidence type="ECO:0000259" key="18">
    <source>
        <dbReference type="PROSITE" id="PS50857"/>
    </source>
</evidence>
<comment type="caution">
    <text evidence="20">The sequence shown here is derived from an EMBL/GenBank/DDBJ whole genome shotgun (WGS) entry which is preliminary data.</text>
</comment>
<evidence type="ECO:0000256" key="5">
    <source>
        <dbReference type="ARBA" id="ARBA00022660"/>
    </source>
</evidence>
<evidence type="ECO:0000256" key="10">
    <source>
        <dbReference type="ARBA" id="ARBA00022989"/>
    </source>
</evidence>
<dbReference type="EC" id="7.1.1.9" evidence="16"/>
<dbReference type="Gene3D" id="1.10.287.90">
    <property type="match status" value="1"/>
</dbReference>
<proteinExistence type="inferred from homology"/>
<keyword evidence="11 16" id="KW-0186">Copper</keyword>
<comment type="cofactor">
    <cofactor evidence="1">
        <name>heme</name>
        <dbReference type="ChEBI" id="CHEBI:30413"/>
    </cofactor>
</comment>
<evidence type="ECO:0000256" key="13">
    <source>
        <dbReference type="ARBA" id="ARBA00024688"/>
    </source>
</evidence>
<keyword evidence="10 17" id="KW-1133">Transmembrane helix</keyword>
<dbReference type="PANTHER" id="PTHR22888:SF9">
    <property type="entry name" value="CYTOCHROME C OXIDASE SUBUNIT 2"/>
    <property type="match status" value="1"/>
</dbReference>
<comment type="similarity">
    <text evidence="3 15">Belongs to the cytochrome c oxidase subunit 2 family.</text>
</comment>
<evidence type="ECO:0000256" key="8">
    <source>
        <dbReference type="ARBA" id="ARBA00022967"/>
    </source>
</evidence>
<name>A0A926NXU4_9HYPH</name>
<feature type="transmembrane region" description="Helical" evidence="17">
    <location>
        <begin position="89"/>
        <end position="111"/>
    </location>
</feature>
<keyword evidence="6 15" id="KW-0812">Transmembrane</keyword>
<protein>
    <recommendedName>
        <fullName evidence="16">Cytochrome c oxidase subunit 2</fullName>
        <ecNumber evidence="16">7.1.1.9</ecNumber>
    </recommendedName>
</protein>
<dbReference type="PANTHER" id="PTHR22888">
    <property type="entry name" value="CYTOCHROME C OXIDASE, SUBUNIT II"/>
    <property type="match status" value="1"/>
</dbReference>
<comment type="function">
    <text evidence="13 16">Subunits I and II form the functional core of the enzyme complex. Electrons originating in cytochrome c are transferred via heme a and Cu(A) to the binuclear center formed by heme a3 and Cu(B).</text>
</comment>
<evidence type="ECO:0000256" key="11">
    <source>
        <dbReference type="ARBA" id="ARBA00023008"/>
    </source>
</evidence>
<dbReference type="GO" id="GO:0005507">
    <property type="term" value="F:copper ion binding"/>
    <property type="evidence" value="ECO:0007669"/>
    <property type="project" value="InterPro"/>
</dbReference>
<evidence type="ECO:0000256" key="12">
    <source>
        <dbReference type="ARBA" id="ARBA00023136"/>
    </source>
</evidence>
<dbReference type="InterPro" id="IPR034210">
    <property type="entry name" value="CcO_II_C"/>
</dbReference>
<dbReference type="PROSITE" id="PS50857">
    <property type="entry name" value="COX2_CUA"/>
    <property type="match status" value="1"/>
</dbReference>
<sequence>MKLTGGAAALAASTGAVLAESGIKPWQIGLQESDTEIMDGIHSFNNLTLGIVTVITLFVLALLVIVMVRFNSKANPTPSRTSHNTVIEVVWTIVPILVLVVIAIPSFRLLFKELDIPEYDMTVKATGYQWYWGYEYADEGMEDVSFDSIIMSDDERKDAAEARGIDISQVPRLLAVDNTMVVPVGKTVRIQVTAADVLHSFAMPAFGIKVDAVPGRLNETWFRARSTGIYYGQCSELCGKDHAFMPIAIRVVTQEQYDAWAEAAKEDVDEANQQLLAKIDAERKSAAADTAKANMKVAAR</sequence>
<reference evidence="20" key="1">
    <citation type="submission" date="2020-05" db="EMBL/GenBank/DDBJ databases">
        <title>Identification of trans-AT polyketide cluster in two marine bacteria, producers of a novel glutaramide-containing polyketide sesbanimide D and analogs.</title>
        <authorList>
            <person name="Kacar D."/>
            <person name="Rodriguez P."/>
            <person name="Canedo L."/>
            <person name="Gonzalez E."/>
            <person name="Galan B."/>
            <person name="De La Calle F."/>
            <person name="Garcia J.L."/>
        </authorList>
    </citation>
    <scope>NUCLEOTIDE SEQUENCE</scope>
    <source>
        <strain evidence="20">PHM038</strain>
    </source>
</reference>
<keyword evidence="7 16" id="KW-0479">Metal-binding</keyword>
<dbReference type="InterPro" id="IPR011759">
    <property type="entry name" value="Cyt_c_oxidase_su2_TM_dom"/>
</dbReference>
<feature type="domain" description="Cytochrome oxidase subunit II transmembrane region profile" evidence="19">
    <location>
        <begin position="22"/>
        <end position="117"/>
    </location>
</feature>
<comment type="subcellular location">
    <subcellularLocation>
        <location evidence="15">Cell membrane</location>
        <topology evidence="15">Multi-pass membrane protein</topology>
    </subcellularLocation>
    <subcellularLocation>
        <location evidence="2">Membrane</location>
        <topology evidence="2">Multi-pass membrane protein</topology>
    </subcellularLocation>
</comment>
<dbReference type="PRINTS" id="PR01166">
    <property type="entry name" value="CYCOXIDASEII"/>
</dbReference>
<keyword evidence="5 15" id="KW-0679">Respiratory chain</keyword>